<dbReference type="InterPro" id="IPR032675">
    <property type="entry name" value="LRR_dom_sf"/>
</dbReference>
<evidence type="ECO:0000313" key="6">
    <source>
        <dbReference type="Proteomes" id="UP000077755"/>
    </source>
</evidence>
<evidence type="ECO:0000256" key="1">
    <source>
        <dbReference type="ARBA" id="ARBA00022614"/>
    </source>
</evidence>
<dbReference type="InterPro" id="IPR002182">
    <property type="entry name" value="NB-ARC"/>
</dbReference>
<dbReference type="Gene3D" id="3.40.50.300">
    <property type="entry name" value="P-loop containing nucleotide triphosphate hydrolases"/>
    <property type="match status" value="1"/>
</dbReference>
<organism evidence="5 6">
    <name type="scientific">Daucus carota subsp. sativus</name>
    <name type="common">Carrot</name>
    <dbReference type="NCBI Taxonomy" id="79200"/>
    <lineage>
        <taxon>Eukaryota</taxon>
        <taxon>Viridiplantae</taxon>
        <taxon>Streptophyta</taxon>
        <taxon>Embryophyta</taxon>
        <taxon>Tracheophyta</taxon>
        <taxon>Spermatophyta</taxon>
        <taxon>Magnoliopsida</taxon>
        <taxon>eudicotyledons</taxon>
        <taxon>Gunneridae</taxon>
        <taxon>Pentapetalae</taxon>
        <taxon>asterids</taxon>
        <taxon>campanulids</taxon>
        <taxon>Apiales</taxon>
        <taxon>Apiaceae</taxon>
        <taxon>Apioideae</taxon>
        <taxon>Scandiceae</taxon>
        <taxon>Daucinae</taxon>
        <taxon>Daucus</taxon>
        <taxon>Daucus sect. Daucus</taxon>
    </lineage>
</organism>
<dbReference type="InterPro" id="IPR055414">
    <property type="entry name" value="LRR_R13L4/SHOC2-like"/>
</dbReference>
<keyword evidence="2" id="KW-0677">Repeat</keyword>
<dbReference type="Pfam" id="PF00931">
    <property type="entry name" value="NB-ARC"/>
    <property type="match status" value="1"/>
</dbReference>
<dbReference type="InterPro" id="IPR044974">
    <property type="entry name" value="Disease_R_plants"/>
</dbReference>
<evidence type="ECO:0000256" key="3">
    <source>
        <dbReference type="ARBA" id="ARBA00023027"/>
    </source>
</evidence>
<dbReference type="Gene3D" id="3.80.10.10">
    <property type="entry name" value="Ribonuclease Inhibitor"/>
    <property type="match status" value="4"/>
</dbReference>
<gene>
    <name evidence="5" type="ORF">DCAR_0935314</name>
</gene>
<dbReference type="SUPFAM" id="SSF52540">
    <property type="entry name" value="P-loop containing nucleoside triphosphate hydrolases"/>
    <property type="match status" value="1"/>
</dbReference>
<dbReference type="GO" id="GO:0051707">
    <property type="term" value="P:response to other organism"/>
    <property type="evidence" value="ECO:0007669"/>
    <property type="project" value="UniProtKB-ARBA"/>
</dbReference>
<dbReference type="GO" id="GO:0006952">
    <property type="term" value="P:defense response"/>
    <property type="evidence" value="ECO:0007669"/>
    <property type="project" value="UniProtKB-KW"/>
</dbReference>
<dbReference type="Pfam" id="PF01582">
    <property type="entry name" value="TIR"/>
    <property type="match status" value="2"/>
</dbReference>
<dbReference type="GO" id="GO:0043531">
    <property type="term" value="F:ADP binding"/>
    <property type="evidence" value="ECO:0007669"/>
    <property type="project" value="InterPro"/>
</dbReference>
<accession>A0AAF0XX07</accession>
<dbReference type="PROSITE" id="PS50104">
    <property type="entry name" value="TIR"/>
    <property type="match status" value="2"/>
</dbReference>
<evidence type="ECO:0000256" key="2">
    <source>
        <dbReference type="ARBA" id="ARBA00022737"/>
    </source>
</evidence>
<dbReference type="FunFam" id="3.40.50.10140:FF:000007">
    <property type="entry name" value="Disease resistance protein (TIR-NBS-LRR class)"/>
    <property type="match status" value="1"/>
</dbReference>
<dbReference type="SMART" id="SM00255">
    <property type="entry name" value="TIR"/>
    <property type="match status" value="1"/>
</dbReference>
<dbReference type="Pfam" id="PF23598">
    <property type="entry name" value="LRR_14"/>
    <property type="match status" value="3"/>
</dbReference>
<dbReference type="InterPro" id="IPR027417">
    <property type="entry name" value="P-loop_NTPase"/>
</dbReference>
<name>A0AAF0XX07_DAUCS</name>
<keyword evidence="3" id="KW-0520">NAD</keyword>
<dbReference type="PANTHER" id="PTHR11017:SF385">
    <property type="entry name" value="DISEASE RESISTANCE PROTEIN (TIR-NBS-LRR CLASS)-RELATED"/>
    <property type="match status" value="1"/>
</dbReference>
<dbReference type="Pfam" id="PF23282">
    <property type="entry name" value="WHD_ROQ1"/>
    <property type="match status" value="1"/>
</dbReference>
<dbReference type="SMART" id="SM00369">
    <property type="entry name" value="LRR_TYP"/>
    <property type="match status" value="5"/>
</dbReference>
<evidence type="ECO:0000259" key="4">
    <source>
        <dbReference type="PROSITE" id="PS50104"/>
    </source>
</evidence>
<dbReference type="PANTHER" id="PTHR11017">
    <property type="entry name" value="LEUCINE-RICH REPEAT-CONTAINING PROTEIN"/>
    <property type="match status" value="1"/>
</dbReference>
<protein>
    <recommendedName>
        <fullName evidence="4">TIR domain-containing protein</fullName>
    </recommendedName>
</protein>
<dbReference type="InterPro" id="IPR058192">
    <property type="entry name" value="WHD_ROQ1-like"/>
</dbReference>
<keyword evidence="6" id="KW-1185">Reference proteome</keyword>
<dbReference type="PRINTS" id="PR00364">
    <property type="entry name" value="DISEASERSIST"/>
</dbReference>
<dbReference type="GO" id="GO:0007165">
    <property type="term" value="P:signal transduction"/>
    <property type="evidence" value="ECO:0007669"/>
    <property type="project" value="InterPro"/>
</dbReference>
<dbReference type="EMBL" id="CP093351">
    <property type="protein sequence ID" value="WOH15768.1"/>
    <property type="molecule type" value="Genomic_DNA"/>
</dbReference>
<dbReference type="InterPro" id="IPR003591">
    <property type="entry name" value="Leu-rich_rpt_typical-subtyp"/>
</dbReference>
<proteinExistence type="predicted"/>
<dbReference type="SUPFAM" id="SSF52200">
    <property type="entry name" value="Toll/Interleukin receptor TIR domain"/>
    <property type="match status" value="2"/>
</dbReference>
<sequence>MFVVVISENYADSSWCLDELVQIMSCKRTNNQVVIPVFYYIDPSDLRHHKGSFGAALKKHEKRHSFDRIHEWKSALTEFADLSGYHLKDTKEEEDLMEVEDEVVDTWMTPILQFIQKGQLPENVKEARSLRYKAARFVIYDGQVNNEVTTRQLAAVTSFPPWDVFLSFRGQDTRKNFIGHLYHALDQAGIVTFRDDPALEKGQEISSGLREAIRTSKMFLLVISKNYADSSWCLDELVEILSCKRTNNQVIPVFYYVNPSDLRHHTGSFGVALKKHRKRHSVDRIQKWKSALTEVADLSGYHLEHMKKESEADTIQNIVEIVLSQASTKVIHLERFLYGIDHVVEEIYGQLSMESYDVRALGICGMGGIGKTTITKAFYNKYAHEFDISCFMENVKQSSQGASPPLSLLHQLLRELLRVKDLKFRDSESALRKLREILSSNKALIVFDDLDQTNYSELVVEICKMLSDGSRMIITARDLNLPNQLKVEMSKVDTYVVKRLNESNSLELFSYHAFKKSKPPGRYLALSKSVKKIPMENIQKILQLSYDELEDDTHKAIFLDIVFFFLGKKIDEAVDVFRSCDFFPECGIPILVERCLLTIDFDNRLRMHNLIQDMGRNVIHEQSKHGRCRRLYLDHEEASQALPNQDMDKIEALLIDCTLSTNKYCHAELFERLPNLRLLKLVDVYDIKGNFKTSFHELRCISWHGCPWMHLPYSVRMQKLVFLDMPFSRLERLWKIAKLPSLRHLNLEGCKYLKALPHSIGRLTALYHLNLNDCVNLKRLPKPITQLTTLSSLNMRKCSNLKLLPEQLGDLKCLKMLDVSLTAIEQLPDSIAHLKKLVYFKLEGSKQLRKLPEQFGNMEALEEFNACHSGIEQLPDSFSNLLKLRSLNLRGCSELKRLPEQLGKMQCLERLEASYTAIEELPDSIGLLPRIQVLNFGECKKLRKLPEQFGNMEALEELDAGGSAIEQLPDSFSNLLKLRSLNLSYCSELKRLPEQLGKMQCLEELYASDTAIEELPDSIGLLPRIQALNFGECKKLTYVPNSICNLKSLEYLNLFIGEDIIKFELIEAVNDMKLEYLSLSCNIRVWLPIILSFSSPRILSLRDECGSPSPTKPFSFFQLFNLQVLTLTNSTSHGSSFPELPLNLKELIVDKHASLEQVPDLSYLKHLNEMSIIRCCSLQSLHKLPPHVEFLTVEDCTSLQDFPDVSMLSDLKRLNVLRNGSNLKVSLEKNHLQVCRSWSFSSNNTLCTY</sequence>
<feature type="domain" description="TIR" evidence="4">
    <location>
        <begin position="160"/>
        <end position="326"/>
    </location>
</feature>
<keyword evidence="1" id="KW-0433">Leucine-rich repeat</keyword>
<dbReference type="InterPro" id="IPR035897">
    <property type="entry name" value="Toll_tir_struct_dom_sf"/>
</dbReference>
<dbReference type="SUPFAM" id="SSF52058">
    <property type="entry name" value="L domain-like"/>
    <property type="match status" value="2"/>
</dbReference>
<dbReference type="Gene3D" id="3.40.50.10140">
    <property type="entry name" value="Toll/interleukin-1 receptor homology (TIR) domain"/>
    <property type="match status" value="2"/>
</dbReference>
<dbReference type="InterPro" id="IPR000157">
    <property type="entry name" value="TIR_dom"/>
</dbReference>
<dbReference type="Proteomes" id="UP000077755">
    <property type="component" value="Chromosome 9"/>
</dbReference>
<feature type="domain" description="TIR" evidence="4">
    <location>
        <begin position="1"/>
        <end position="107"/>
    </location>
</feature>
<reference evidence="5" key="2">
    <citation type="submission" date="2022-03" db="EMBL/GenBank/DDBJ databases">
        <title>Draft title - Genomic analysis of global carrot germplasm unveils the trajectory of domestication and the origin of high carotenoid orange carrot.</title>
        <authorList>
            <person name="Iorizzo M."/>
            <person name="Ellison S."/>
            <person name="Senalik D."/>
            <person name="Macko-Podgorni A."/>
            <person name="Grzebelus D."/>
            <person name="Bostan H."/>
            <person name="Rolling W."/>
            <person name="Curaba J."/>
            <person name="Simon P."/>
        </authorList>
    </citation>
    <scope>NUCLEOTIDE SEQUENCE</scope>
    <source>
        <tissue evidence="5">Leaf</tissue>
    </source>
</reference>
<dbReference type="AlphaFoldDB" id="A0AAF0XX07"/>
<reference evidence="5" key="1">
    <citation type="journal article" date="2016" name="Nat. Genet.">
        <title>A high-quality carrot genome assembly provides new insights into carotenoid accumulation and asterid genome evolution.</title>
        <authorList>
            <person name="Iorizzo M."/>
            <person name="Ellison S."/>
            <person name="Senalik D."/>
            <person name="Zeng P."/>
            <person name="Satapoomin P."/>
            <person name="Huang J."/>
            <person name="Bowman M."/>
            <person name="Iovene M."/>
            <person name="Sanseverino W."/>
            <person name="Cavagnaro P."/>
            <person name="Yildiz M."/>
            <person name="Macko-Podgorni A."/>
            <person name="Moranska E."/>
            <person name="Grzebelus E."/>
            <person name="Grzebelus D."/>
            <person name="Ashrafi H."/>
            <person name="Zheng Z."/>
            <person name="Cheng S."/>
            <person name="Spooner D."/>
            <person name="Van Deynze A."/>
            <person name="Simon P."/>
        </authorList>
    </citation>
    <scope>NUCLEOTIDE SEQUENCE</scope>
    <source>
        <tissue evidence="5">Leaf</tissue>
    </source>
</reference>
<evidence type="ECO:0000313" key="5">
    <source>
        <dbReference type="EMBL" id="WOH15768.1"/>
    </source>
</evidence>